<proteinExistence type="predicted"/>
<dbReference type="VEuPathDB" id="FungiDB:FOXG_22423"/>
<dbReference type="EMBL" id="DS231704">
    <property type="protein sequence ID" value="KNB06622.1"/>
    <property type="molecule type" value="Genomic_DNA"/>
</dbReference>
<gene>
    <name evidence="2" type="ORF">FOXG_19738</name>
    <name evidence="3" type="ORF">FOXG_22423</name>
</gene>
<evidence type="ECO:0000313" key="2">
    <source>
        <dbReference type="EMBL" id="KNB06622.1"/>
    </source>
</evidence>
<dbReference type="EMBL" id="DS231729">
    <property type="protein sequence ID" value="KNB18920.1"/>
    <property type="molecule type" value="Genomic_DNA"/>
</dbReference>
<dbReference type="Pfam" id="PF14479">
    <property type="entry name" value="HeLo"/>
    <property type="match status" value="1"/>
</dbReference>
<dbReference type="Proteomes" id="UP000009097">
    <property type="component" value="Unassembled WGS sequence"/>
</dbReference>
<dbReference type="InterPro" id="IPR038305">
    <property type="entry name" value="HeLo_sf"/>
</dbReference>
<dbReference type="RefSeq" id="XP_018244667.1">
    <property type="nucleotide sequence ID" value="XM_018400003.1"/>
</dbReference>
<dbReference type="KEGG" id="fox:FOXG_19738"/>
<feature type="domain" description="Prion-inhibition and propagation HeLo" evidence="1">
    <location>
        <begin position="5"/>
        <end position="192"/>
    </location>
</feature>
<reference evidence="2" key="2">
    <citation type="journal article" date="2010" name="Nature">
        <title>Comparative genomics reveals mobile pathogenicity chromosomes in Fusarium.</title>
        <authorList>
            <person name="Ma L.J."/>
            <person name="van der Does H.C."/>
            <person name="Borkovich K.A."/>
            <person name="Coleman J.J."/>
            <person name="Daboussi M.J."/>
            <person name="Di Pietro A."/>
            <person name="Dufresne M."/>
            <person name="Freitag M."/>
            <person name="Grabherr M."/>
            <person name="Henrissat B."/>
            <person name="Houterman P.M."/>
            <person name="Kang S."/>
            <person name="Shim W.B."/>
            <person name="Woloshuk C."/>
            <person name="Xie X."/>
            <person name="Xu J.R."/>
            <person name="Antoniw J."/>
            <person name="Baker S.E."/>
            <person name="Bluhm B.H."/>
            <person name="Breakspear A."/>
            <person name="Brown D.W."/>
            <person name="Butchko R.A."/>
            <person name="Chapman S."/>
            <person name="Coulson R."/>
            <person name="Coutinho P.M."/>
            <person name="Danchin E.G."/>
            <person name="Diener A."/>
            <person name="Gale L.R."/>
            <person name="Gardiner D.M."/>
            <person name="Goff S."/>
            <person name="Hammond-Kosack K.E."/>
            <person name="Hilburn K."/>
            <person name="Hua-Van A."/>
            <person name="Jonkers W."/>
            <person name="Kazan K."/>
            <person name="Kodira C.D."/>
            <person name="Koehrsen M."/>
            <person name="Kumar L."/>
            <person name="Lee Y.H."/>
            <person name="Li L."/>
            <person name="Manners J.M."/>
            <person name="Miranda-Saavedra D."/>
            <person name="Mukherjee M."/>
            <person name="Park G."/>
            <person name="Park J."/>
            <person name="Park S.Y."/>
            <person name="Proctor R.H."/>
            <person name="Regev A."/>
            <person name="Ruiz-Roldan M.C."/>
            <person name="Sain D."/>
            <person name="Sakthikumar S."/>
            <person name="Sykes S."/>
            <person name="Schwartz D.C."/>
            <person name="Turgeon B.G."/>
            <person name="Wapinski I."/>
            <person name="Yoder O."/>
            <person name="Young S."/>
            <person name="Zeng Q."/>
            <person name="Zhou S."/>
            <person name="Galagan J."/>
            <person name="Cuomo C.A."/>
            <person name="Kistler H.C."/>
            <person name="Rep M."/>
        </authorList>
    </citation>
    <scope>NUCLEOTIDE SEQUENCE [LARGE SCALE GENOMIC DNA]</scope>
    <source>
        <strain evidence="2">4287</strain>
    </source>
</reference>
<evidence type="ECO:0000313" key="3">
    <source>
        <dbReference type="EMBL" id="KNB18920.1"/>
    </source>
</evidence>
<dbReference type="VEuPathDB" id="FungiDB:FOXG_19738"/>
<dbReference type="InterPro" id="IPR011009">
    <property type="entry name" value="Kinase-like_dom_sf"/>
</dbReference>
<reference evidence="2" key="1">
    <citation type="submission" date="2007-04" db="EMBL/GenBank/DDBJ databases">
        <authorList>
            <consortium name="The Broad Institute Genome Sequencing Platform"/>
            <person name="Birren B."/>
            <person name="Lander E."/>
            <person name="Galagan J."/>
            <person name="Nusbaum C."/>
            <person name="Devon K."/>
            <person name="Ma L.-J."/>
            <person name="Jaffe D."/>
            <person name="Butler J."/>
            <person name="Alvarez P."/>
            <person name="Gnerre S."/>
            <person name="Grabherr M."/>
            <person name="Kleber M."/>
            <person name="Mauceli E."/>
            <person name="Brockman W."/>
            <person name="MacCallum I.A."/>
            <person name="Young S."/>
            <person name="LaButti K."/>
            <person name="DeCaprio D."/>
            <person name="Crawford M."/>
            <person name="Koehrsen M."/>
            <person name="Engels R."/>
            <person name="Montgomery P."/>
            <person name="Pearson M."/>
            <person name="Howarth C."/>
            <person name="Larson L."/>
            <person name="White J."/>
            <person name="O'Leary S."/>
            <person name="Kodira C."/>
            <person name="Zeng Q."/>
            <person name="Yandava C."/>
            <person name="Alvarado L."/>
            <person name="Kistler C."/>
            <person name="Shim W.-B."/>
            <person name="Kang S."/>
            <person name="Woloshuk C."/>
        </authorList>
    </citation>
    <scope>NUCLEOTIDE SEQUENCE</scope>
    <source>
        <strain evidence="2">4287</strain>
    </source>
</reference>
<dbReference type="PANTHER" id="PTHR37542:SF1">
    <property type="entry name" value="PRION-INHIBITION AND PROPAGATION HELO DOMAIN-CONTAINING PROTEIN"/>
    <property type="match status" value="1"/>
</dbReference>
<dbReference type="GeneID" id="28963129"/>
<protein>
    <recommendedName>
        <fullName evidence="1">Prion-inhibition and propagation HeLo domain-containing protein</fullName>
    </recommendedName>
</protein>
<dbReference type="GeneID" id="28960444"/>
<dbReference type="AlphaFoldDB" id="A0A0J9WN41"/>
<evidence type="ECO:0000313" key="4">
    <source>
        <dbReference type="Proteomes" id="UP000009097"/>
    </source>
</evidence>
<dbReference type="KEGG" id="fox:FOXG_22423"/>
<accession>A0A0J9WN41</accession>
<dbReference type="InterPro" id="IPR029498">
    <property type="entry name" value="HeLo_dom"/>
</dbReference>
<name>A0A0J9WN41_FUSO4</name>
<sequence length="558" mass="63268">MEVAGLALGTISLFPIVLELFRTVTSLSGFAETSVILFLQLDLEREVLSRWGREVGLCRENNGSGSNCLIPSDLLPVVHEIIAAIGYLLAEATSVDDRPPRTGGNASTLDEALRILRSKIEQQRTIGIPLRQAYRRLRWAIFKEAQLRELIDDIHKYNNGLHNLVPKPVQARLDGLLLQAILSNRDRAGLEEIREASRGLRGDLSAAADVILLRESPEIVPHPSTADLMLSRSGFPFINKDMSRCLTTYRRKIGREVKELHVMVEWRGYKCESNTERKQRFLATCLDLARLLHASQNLAAYRTMDCLGILDDVEFMPNHRIGLVYRAPVNMAATASRSPGSASVQVRTLQDLINDQETQYPDLGQRFELAQSLSVALHRILVSRWFHKNMNSRNVLFFKENGTISVVNPFLSGFDYARPNSPEQETIKPDQDEFSDRYRHPRYTDPATRQEIRYSQSFDIYSLGVLLVEIGYWETVESIQKRKLRHGKKHATTSPLRDLQRHLSTKCIDSLVFRMGKVYANATKFCLSRGDSSTECEEEHLLKLFNSDVVSELAKCNA</sequence>
<evidence type="ECO:0000259" key="1">
    <source>
        <dbReference type="Pfam" id="PF14479"/>
    </source>
</evidence>
<dbReference type="Gene3D" id="1.20.120.1020">
    <property type="entry name" value="Prion-inhibition and propagation, HeLo domain"/>
    <property type="match status" value="1"/>
</dbReference>
<dbReference type="RefSeq" id="XP_018256965.1">
    <property type="nucleotide sequence ID" value="XM_018402831.1"/>
</dbReference>
<dbReference type="PANTHER" id="PTHR37542">
    <property type="entry name" value="HELO DOMAIN-CONTAINING PROTEIN-RELATED"/>
    <property type="match status" value="1"/>
</dbReference>
<dbReference type="SUPFAM" id="SSF56112">
    <property type="entry name" value="Protein kinase-like (PK-like)"/>
    <property type="match status" value="1"/>
</dbReference>
<organism evidence="2 4">
    <name type="scientific">Fusarium oxysporum f. sp. lycopersici (strain 4287 / CBS 123668 / FGSC 9935 / NRRL 34936)</name>
    <name type="common">Fusarium vascular wilt of tomato</name>
    <dbReference type="NCBI Taxonomy" id="426428"/>
    <lineage>
        <taxon>Eukaryota</taxon>
        <taxon>Fungi</taxon>
        <taxon>Dikarya</taxon>
        <taxon>Ascomycota</taxon>
        <taxon>Pezizomycotina</taxon>
        <taxon>Sordariomycetes</taxon>
        <taxon>Hypocreomycetidae</taxon>
        <taxon>Hypocreales</taxon>
        <taxon>Nectriaceae</taxon>
        <taxon>Fusarium</taxon>
        <taxon>Fusarium oxysporum species complex</taxon>
    </lineage>
</organism>
<dbReference type="Gene3D" id="1.10.510.10">
    <property type="entry name" value="Transferase(Phosphotransferase) domain 1"/>
    <property type="match status" value="1"/>
</dbReference>